<evidence type="ECO:0000256" key="2">
    <source>
        <dbReference type="ARBA" id="ARBA00022670"/>
    </source>
</evidence>
<evidence type="ECO:0000256" key="5">
    <source>
        <dbReference type="SAM" id="MobiDB-lite"/>
    </source>
</evidence>
<feature type="region of interest" description="Disordered" evidence="5">
    <location>
        <begin position="588"/>
        <end position="660"/>
    </location>
</feature>
<dbReference type="Gene3D" id="3.40.395.10">
    <property type="entry name" value="Adenoviral Proteinase, Chain A"/>
    <property type="match status" value="1"/>
</dbReference>
<dbReference type="PANTHER" id="PTHR12606:SF141">
    <property type="entry name" value="GH15225P-RELATED"/>
    <property type="match status" value="1"/>
</dbReference>
<dbReference type="GO" id="GO:0016929">
    <property type="term" value="F:deSUMOylase activity"/>
    <property type="evidence" value="ECO:0007669"/>
    <property type="project" value="TreeGrafter"/>
</dbReference>
<dbReference type="GO" id="GO:0016926">
    <property type="term" value="P:protein desumoylation"/>
    <property type="evidence" value="ECO:0007669"/>
    <property type="project" value="TreeGrafter"/>
</dbReference>
<dbReference type="OrthoDB" id="1939479at2759"/>
<keyword evidence="4" id="KW-0788">Thiol protease</keyword>
<feature type="region of interest" description="Disordered" evidence="5">
    <location>
        <begin position="721"/>
        <end position="740"/>
    </location>
</feature>
<dbReference type="EMBL" id="CAJPDT010000019">
    <property type="protein sequence ID" value="CAF9917866.1"/>
    <property type="molecule type" value="Genomic_DNA"/>
</dbReference>
<sequence length="1264" mass="138878">MDRSPGSDRMDWEEDSSLHIIQPASSPWRKRSFDTYNDANEPYRANEGYSGYQVTDTLRHQPENVEPFIDFNGRPARYVTDFDGNIILQPIIQRQPRQPIGYYLPELAKWIIYGAALLIFSSCEYAGHAYVHTATVAVRVGSSAKRRLVEITREAFIPPPPPRRHRHNVPPHRRRSPIIRRISPNSPGGRTHIPVTPPRARPMATLKEAAVTNHKYFDDCMPSNIEHGRSGASITSFEDDHLMAGDTHQPSFEPLMSGALQDIEMEENVQSDVISSFSSYHIPGTYPDSPAPPQLPSGESLMPDAKANDASDVSHEQNSDELARSDEQAADEMGTPRSEASDEPDIPDVQPTINFPLQTVDSRPRNYKGDLLDDWQIKVCRQFEAIHPPPRQIPRQATSVPKQPLDPNSIGLIESRRSPLANGPSIMPDQQLGTTATGLIDSPRSPMANVYLTRADGRAVDPHGSSPGVLTQPHSLTSIGSNDLHRSPLDLHKATTELLYQPRRTTSIGSNDLQRSPLDLHGVTTDVLHQTRGTTSIGSSDLYRSPLADVSPTRAGDVLNHLHDAATNISHQPLATAAVGSIDAPRSPLANVSSVHSPHGTKSIGSIDSPRSPLANTSSVHSPHGTNSIGSIDSPRSPLVDVSPIHSPHGTNPIGSIDSPRSPLVDVSPIHLPLGTSLIGSFGSPRSILPESHTEVAVDAMTDTYEAGANVLDHTLGATPVPSKSSLTRPSAAMTTTPAASPSKWSIRSLYAHVRGKSKKRSPLGERVDNANIHKVPKTPKKVSWPENGPVTGTKRFVKHETMSHPSPSSSREDSSILSSVPSDLSPQHSPTMQEEEEEVALNPKYQIHPLTSADNDWSMSPISSNKIETSNPRSKIEHTDAIHSSGEEQTTSSSSSSDNEGSVQSVKTPTKTTVTDPSTPPSYLSPKLEELTISTRRSSLRRREKEDQAQKLRDAIAAKEKARKEKEEAEEKARKDKEEAEERARIKAEEEEERKKTGGRRIPIERVIQSLPPGWDEKVRINMAKGMREQLALTSVGNPLTRRDFGMVLPQPGTGDDTIGWLNDEVISGYLQAVVDYGHRAMGHPRGAKPRMHAFSPFFYTTLKERGYDAVKRWSARGKIGGNDLKTVEYVFIPCNPTRSHWTLIVVSPIRKTIEVFDSMHGSSLDKVDTTKKWLKGELGRSYIDSEWTVIEDPVYRDKGKGPTQNNHSDCGVFAVTTAKMLVLGVDPMAVSAEDMPLQRRRVVAELLNGGFSGDFEPRVVFE</sequence>
<comment type="similarity">
    <text evidence="1">Belongs to the peptidase C48 family.</text>
</comment>
<feature type="compositionally biased region" description="Low complexity" evidence="5">
    <location>
        <begin position="730"/>
        <end position="740"/>
    </location>
</feature>
<feature type="region of interest" description="Disordered" evidence="5">
    <location>
        <begin position="178"/>
        <end position="198"/>
    </location>
</feature>
<keyword evidence="8" id="KW-1185">Reference proteome</keyword>
<feature type="compositionally biased region" description="Basic and acidic residues" evidence="5">
    <location>
        <begin position="306"/>
        <end position="327"/>
    </location>
</feature>
<dbReference type="SUPFAM" id="SSF54001">
    <property type="entry name" value="Cysteine proteinases"/>
    <property type="match status" value="1"/>
</dbReference>
<dbReference type="PROSITE" id="PS50600">
    <property type="entry name" value="ULP_PROTEASE"/>
    <property type="match status" value="1"/>
</dbReference>
<dbReference type="GO" id="GO:0005634">
    <property type="term" value="C:nucleus"/>
    <property type="evidence" value="ECO:0007669"/>
    <property type="project" value="TreeGrafter"/>
</dbReference>
<evidence type="ECO:0000313" key="8">
    <source>
        <dbReference type="Proteomes" id="UP000664534"/>
    </source>
</evidence>
<gene>
    <name evidence="7" type="primary">ULP1</name>
    <name evidence="7" type="ORF">IMSHALPRED_003768</name>
</gene>
<feature type="compositionally biased region" description="Low complexity" evidence="5">
    <location>
        <begin position="888"/>
        <end position="918"/>
    </location>
</feature>
<dbReference type="InterPro" id="IPR038765">
    <property type="entry name" value="Papain-like_cys_pep_sf"/>
</dbReference>
<accession>A0A8H3F480</accession>
<evidence type="ECO:0000256" key="4">
    <source>
        <dbReference type="ARBA" id="ARBA00022807"/>
    </source>
</evidence>
<dbReference type="GO" id="GO:0006508">
    <property type="term" value="P:proteolysis"/>
    <property type="evidence" value="ECO:0007669"/>
    <property type="project" value="UniProtKB-KW"/>
</dbReference>
<feature type="compositionally biased region" description="Polar residues" evidence="5">
    <location>
        <begin position="351"/>
        <end position="361"/>
    </location>
</feature>
<organism evidence="7 8">
    <name type="scientific">Imshaugia aleurites</name>
    <dbReference type="NCBI Taxonomy" id="172621"/>
    <lineage>
        <taxon>Eukaryota</taxon>
        <taxon>Fungi</taxon>
        <taxon>Dikarya</taxon>
        <taxon>Ascomycota</taxon>
        <taxon>Pezizomycotina</taxon>
        <taxon>Lecanoromycetes</taxon>
        <taxon>OSLEUM clade</taxon>
        <taxon>Lecanoromycetidae</taxon>
        <taxon>Lecanorales</taxon>
        <taxon>Lecanorineae</taxon>
        <taxon>Parmeliaceae</taxon>
        <taxon>Imshaugia</taxon>
    </lineage>
</organism>
<name>A0A8H3F480_9LECA</name>
<feature type="compositionally biased region" description="Polar residues" evidence="5">
    <location>
        <begin position="853"/>
        <end position="874"/>
    </location>
</feature>
<evidence type="ECO:0000256" key="3">
    <source>
        <dbReference type="ARBA" id="ARBA00022801"/>
    </source>
</evidence>
<dbReference type="Proteomes" id="UP000664534">
    <property type="component" value="Unassembled WGS sequence"/>
</dbReference>
<keyword evidence="2 7" id="KW-0645">Protease</keyword>
<dbReference type="Pfam" id="PF02902">
    <property type="entry name" value="Peptidase_C48"/>
    <property type="match status" value="1"/>
</dbReference>
<feature type="compositionally biased region" description="Low complexity" evidence="5">
    <location>
        <begin position="804"/>
        <end position="827"/>
    </location>
</feature>
<feature type="domain" description="Ubiquitin-like protease family profile" evidence="6">
    <location>
        <begin position="1039"/>
        <end position="1223"/>
    </location>
</feature>
<dbReference type="PANTHER" id="PTHR12606">
    <property type="entry name" value="SENTRIN/SUMO-SPECIFIC PROTEASE"/>
    <property type="match status" value="1"/>
</dbReference>
<dbReference type="AlphaFoldDB" id="A0A8H3F480"/>
<proteinExistence type="inferred from homology"/>
<reference evidence="7" key="1">
    <citation type="submission" date="2021-03" db="EMBL/GenBank/DDBJ databases">
        <authorList>
            <person name="Tagirdzhanova G."/>
        </authorList>
    </citation>
    <scope>NUCLEOTIDE SEQUENCE</scope>
</reference>
<comment type="caution">
    <text evidence="7">The sequence shown here is derived from an EMBL/GenBank/DDBJ whole genome shotgun (WGS) entry which is preliminary data.</text>
</comment>
<protein>
    <submittedName>
        <fullName evidence="7">Smt3-specific protease</fullName>
    </submittedName>
</protein>
<evidence type="ECO:0000256" key="1">
    <source>
        <dbReference type="ARBA" id="ARBA00005234"/>
    </source>
</evidence>
<evidence type="ECO:0000259" key="6">
    <source>
        <dbReference type="PROSITE" id="PS50600"/>
    </source>
</evidence>
<evidence type="ECO:0000313" key="7">
    <source>
        <dbReference type="EMBL" id="CAF9917866.1"/>
    </source>
</evidence>
<keyword evidence="3" id="KW-0378">Hydrolase</keyword>
<dbReference type="InterPro" id="IPR003653">
    <property type="entry name" value="Peptidase_C48_C"/>
</dbReference>
<feature type="region of interest" description="Disordered" evidence="5">
    <location>
        <begin position="280"/>
        <end position="361"/>
    </location>
</feature>
<feature type="compositionally biased region" description="Polar residues" evidence="5">
    <location>
        <begin position="614"/>
        <end position="631"/>
    </location>
</feature>
<feature type="compositionally biased region" description="Basic and acidic residues" evidence="5">
    <location>
        <begin position="942"/>
        <end position="997"/>
    </location>
</feature>
<feature type="region of interest" description="Disordered" evidence="5">
    <location>
        <begin position="756"/>
        <end position="999"/>
    </location>
</feature>